<feature type="transmembrane region" description="Helical" evidence="6">
    <location>
        <begin position="50"/>
        <end position="71"/>
    </location>
</feature>
<sequence length="203" mass="23322">MTGWIIDLIEGGGYFGIALLMALENIFPPLPSEIIMAVGGLAVAEGRMAFWPLLFWSTIGTTLGNYAWYLLGNRLGYERMKPFVDRHGRWLTVDWRQVENTSRFFRKWGQWVVFFLRFSPLMRTMVSLPAGLAHMNVWKFLIYTFAGSAIWNGALIAGAGLLAGWFRQFEDYLSGTVIVLVVLMVGFYVYRVLTWKPRIFDEE</sequence>
<dbReference type="Proteomes" id="UP001259803">
    <property type="component" value="Unassembled WGS sequence"/>
</dbReference>
<feature type="transmembrane region" description="Helical" evidence="6">
    <location>
        <begin position="140"/>
        <end position="166"/>
    </location>
</feature>
<evidence type="ECO:0000313" key="8">
    <source>
        <dbReference type="EMBL" id="MDT0575548.1"/>
    </source>
</evidence>
<dbReference type="EMBL" id="JAVRHS010000002">
    <property type="protein sequence ID" value="MDT0575548.1"/>
    <property type="molecule type" value="Genomic_DNA"/>
</dbReference>
<evidence type="ECO:0000313" key="9">
    <source>
        <dbReference type="Proteomes" id="UP001259803"/>
    </source>
</evidence>
<feature type="domain" description="VTT" evidence="7">
    <location>
        <begin position="30"/>
        <end position="155"/>
    </location>
</feature>
<comment type="subcellular location">
    <subcellularLocation>
        <location evidence="1">Cell membrane</location>
        <topology evidence="1">Multi-pass membrane protein</topology>
    </subcellularLocation>
</comment>
<dbReference type="PANTHER" id="PTHR42709:SF6">
    <property type="entry name" value="UNDECAPRENYL PHOSPHATE TRANSPORTER A"/>
    <property type="match status" value="1"/>
</dbReference>
<protein>
    <submittedName>
        <fullName evidence="8">DedA family protein</fullName>
    </submittedName>
</protein>
<comment type="caution">
    <text evidence="8">The sequence shown here is derived from an EMBL/GenBank/DDBJ whole genome shotgun (WGS) entry which is preliminary data.</text>
</comment>
<feature type="transmembrane region" description="Helical" evidence="6">
    <location>
        <begin position="12"/>
        <end position="30"/>
    </location>
</feature>
<keyword evidence="3 6" id="KW-0812">Transmembrane</keyword>
<evidence type="ECO:0000256" key="1">
    <source>
        <dbReference type="ARBA" id="ARBA00004651"/>
    </source>
</evidence>
<evidence type="ECO:0000256" key="3">
    <source>
        <dbReference type="ARBA" id="ARBA00022692"/>
    </source>
</evidence>
<dbReference type="Pfam" id="PF09335">
    <property type="entry name" value="VTT_dom"/>
    <property type="match status" value="1"/>
</dbReference>
<evidence type="ECO:0000256" key="5">
    <source>
        <dbReference type="ARBA" id="ARBA00023136"/>
    </source>
</evidence>
<name>A0ABU2ZG38_9SPHN</name>
<gene>
    <name evidence="8" type="ORF">RM533_05060</name>
</gene>
<evidence type="ECO:0000256" key="6">
    <source>
        <dbReference type="SAM" id="Phobius"/>
    </source>
</evidence>
<evidence type="ECO:0000256" key="4">
    <source>
        <dbReference type="ARBA" id="ARBA00022989"/>
    </source>
</evidence>
<dbReference type="PANTHER" id="PTHR42709">
    <property type="entry name" value="ALKALINE PHOSPHATASE LIKE PROTEIN"/>
    <property type="match status" value="1"/>
</dbReference>
<keyword evidence="9" id="KW-1185">Reference proteome</keyword>
<accession>A0ABU2ZG38</accession>
<keyword evidence="4 6" id="KW-1133">Transmembrane helix</keyword>
<dbReference type="InterPro" id="IPR032816">
    <property type="entry name" value="VTT_dom"/>
</dbReference>
<dbReference type="RefSeq" id="WP_311340102.1">
    <property type="nucleotide sequence ID" value="NZ_JAVRHS010000002.1"/>
</dbReference>
<evidence type="ECO:0000259" key="7">
    <source>
        <dbReference type="Pfam" id="PF09335"/>
    </source>
</evidence>
<organism evidence="8 9">
    <name type="scientific">Croceicoccus esteveae</name>
    <dbReference type="NCBI Taxonomy" id="3075597"/>
    <lineage>
        <taxon>Bacteria</taxon>
        <taxon>Pseudomonadati</taxon>
        <taxon>Pseudomonadota</taxon>
        <taxon>Alphaproteobacteria</taxon>
        <taxon>Sphingomonadales</taxon>
        <taxon>Erythrobacteraceae</taxon>
        <taxon>Croceicoccus</taxon>
    </lineage>
</organism>
<reference evidence="8 9" key="1">
    <citation type="submission" date="2023-09" db="EMBL/GenBank/DDBJ databases">
        <authorList>
            <person name="Rey-Velasco X."/>
        </authorList>
    </citation>
    <scope>NUCLEOTIDE SEQUENCE [LARGE SCALE GENOMIC DNA]</scope>
    <source>
        <strain evidence="8 9">F390</strain>
    </source>
</reference>
<proteinExistence type="predicted"/>
<dbReference type="InterPro" id="IPR051311">
    <property type="entry name" value="DedA_domain"/>
</dbReference>
<keyword evidence="2" id="KW-1003">Cell membrane</keyword>
<evidence type="ECO:0000256" key="2">
    <source>
        <dbReference type="ARBA" id="ARBA00022475"/>
    </source>
</evidence>
<keyword evidence="5 6" id="KW-0472">Membrane</keyword>
<feature type="transmembrane region" description="Helical" evidence="6">
    <location>
        <begin position="172"/>
        <end position="190"/>
    </location>
</feature>